<keyword evidence="2" id="KW-0808">Transferase</keyword>
<sequence length="315" mass="36528">MIEIDSEDTTNDLKPIVSIIVITYNSSKYILDTLLSAKNQSYHNIELIISDDGSTDDTENICKEWIENNKNRFVKTELITVQKNTGIPANLNRGLNKAKGEWIKFIAGDDILDINCVQSYMNFVSKNQLKPSFLFSNLVFFQNSIDNIVRVDQIDKLITKKQKHQFLDYLCDRPTITPSGFISKEVLISLGGYNEKYRLLEDVPLFIKALKKGIPFNLLNENLVYYRISEVSISNDSENSNSVSKLFLQSIQQYYNFEIYPELLKRFLILNYFKAKVKFRFASTGKYPNNIVTKIIYKSIIKLALFEKKVHLFFK</sequence>
<protein>
    <submittedName>
        <fullName evidence="2">Glycosyltransferase</fullName>
        <ecNumber evidence="2">2.4.-.-</ecNumber>
    </submittedName>
</protein>
<evidence type="ECO:0000313" key="2">
    <source>
        <dbReference type="EMBL" id="MDO5987873.1"/>
    </source>
</evidence>
<comment type="caution">
    <text evidence="2">The sequence shown here is derived from an EMBL/GenBank/DDBJ whole genome shotgun (WGS) entry which is preliminary data.</text>
</comment>
<dbReference type="EC" id="2.4.-.-" evidence="2"/>
<evidence type="ECO:0000313" key="3">
    <source>
        <dbReference type="Proteomes" id="UP001176891"/>
    </source>
</evidence>
<dbReference type="PANTHER" id="PTHR43685:SF2">
    <property type="entry name" value="GLYCOSYLTRANSFERASE 2-LIKE DOMAIN-CONTAINING PROTEIN"/>
    <property type="match status" value="1"/>
</dbReference>
<dbReference type="RefSeq" id="WP_303282453.1">
    <property type="nucleotide sequence ID" value="NZ_BAABCZ010000011.1"/>
</dbReference>
<dbReference type="InterPro" id="IPR029044">
    <property type="entry name" value="Nucleotide-diphossugar_trans"/>
</dbReference>
<dbReference type="PANTHER" id="PTHR43685">
    <property type="entry name" value="GLYCOSYLTRANSFERASE"/>
    <property type="match status" value="1"/>
</dbReference>
<evidence type="ECO:0000259" key="1">
    <source>
        <dbReference type="Pfam" id="PF00535"/>
    </source>
</evidence>
<dbReference type="Gene3D" id="3.90.550.10">
    <property type="entry name" value="Spore Coat Polysaccharide Biosynthesis Protein SpsA, Chain A"/>
    <property type="match status" value="1"/>
</dbReference>
<proteinExistence type="predicted"/>
<dbReference type="Proteomes" id="UP001176891">
    <property type="component" value="Unassembled WGS sequence"/>
</dbReference>
<dbReference type="InterPro" id="IPR050834">
    <property type="entry name" value="Glycosyltransf_2"/>
</dbReference>
<reference evidence="2" key="1">
    <citation type="submission" date="2023-07" db="EMBL/GenBank/DDBJ databases">
        <title>Two novel species in the genus Flavivirga.</title>
        <authorList>
            <person name="Kwon K."/>
        </authorList>
    </citation>
    <scope>NUCLEOTIDE SEQUENCE</scope>
    <source>
        <strain evidence="2">KACC 14157</strain>
    </source>
</reference>
<dbReference type="Pfam" id="PF00535">
    <property type="entry name" value="Glycos_transf_2"/>
    <property type="match status" value="1"/>
</dbReference>
<dbReference type="SUPFAM" id="SSF53448">
    <property type="entry name" value="Nucleotide-diphospho-sugar transferases"/>
    <property type="match status" value="1"/>
</dbReference>
<organism evidence="2 3">
    <name type="scientific">Flavivirga amylovorans</name>
    <dbReference type="NCBI Taxonomy" id="870486"/>
    <lineage>
        <taxon>Bacteria</taxon>
        <taxon>Pseudomonadati</taxon>
        <taxon>Bacteroidota</taxon>
        <taxon>Flavobacteriia</taxon>
        <taxon>Flavobacteriales</taxon>
        <taxon>Flavobacteriaceae</taxon>
        <taxon>Flavivirga</taxon>
    </lineage>
</organism>
<dbReference type="EMBL" id="JAUOEM010000003">
    <property type="protein sequence ID" value="MDO5987873.1"/>
    <property type="molecule type" value="Genomic_DNA"/>
</dbReference>
<name>A0ABT8X1Q0_9FLAO</name>
<keyword evidence="3" id="KW-1185">Reference proteome</keyword>
<dbReference type="GO" id="GO:0016757">
    <property type="term" value="F:glycosyltransferase activity"/>
    <property type="evidence" value="ECO:0007669"/>
    <property type="project" value="UniProtKB-KW"/>
</dbReference>
<keyword evidence="2" id="KW-0328">Glycosyltransferase</keyword>
<dbReference type="InterPro" id="IPR001173">
    <property type="entry name" value="Glyco_trans_2-like"/>
</dbReference>
<gene>
    <name evidence="2" type="ORF">Q4Q39_10715</name>
</gene>
<feature type="domain" description="Glycosyltransferase 2-like" evidence="1">
    <location>
        <begin position="18"/>
        <end position="128"/>
    </location>
</feature>
<accession>A0ABT8X1Q0</accession>